<dbReference type="InterPro" id="IPR050090">
    <property type="entry name" value="Tyrosine_recombinase_XerCD"/>
</dbReference>
<evidence type="ECO:0000256" key="4">
    <source>
        <dbReference type="PROSITE-ProRule" id="PRU01248"/>
    </source>
</evidence>
<dbReference type="RefSeq" id="WP_200408496.1">
    <property type="nucleotide sequence ID" value="NZ_CP062943.1"/>
</dbReference>
<dbReference type="GO" id="GO:0003677">
    <property type="term" value="F:DNA binding"/>
    <property type="evidence" value="ECO:0007669"/>
    <property type="project" value="UniProtKB-UniRule"/>
</dbReference>
<accession>A0A7L9UL81</accession>
<dbReference type="PANTHER" id="PTHR30349:SF64">
    <property type="entry name" value="PROPHAGE INTEGRASE INTD-RELATED"/>
    <property type="match status" value="1"/>
</dbReference>
<dbReference type="InterPro" id="IPR044068">
    <property type="entry name" value="CB"/>
</dbReference>
<evidence type="ECO:0000313" key="9">
    <source>
        <dbReference type="Proteomes" id="UP000593918"/>
    </source>
</evidence>
<dbReference type="GO" id="GO:0006310">
    <property type="term" value="P:DNA recombination"/>
    <property type="evidence" value="ECO:0007669"/>
    <property type="project" value="UniProtKB-KW"/>
</dbReference>
<evidence type="ECO:0000256" key="3">
    <source>
        <dbReference type="ARBA" id="ARBA00023172"/>
    </source>
</evidence>
<dbReference type="PROSITE" id="PS51898">
    <property type="entry name" value="TYR_RECOMBINASE"/>
    <property type="match status" value="1"/>
</dbReference>
<name>A0A7L9UL81_BIFLL</name>
<dbReference type="GO" id="GO:0015074">
    <property type="term" value="P:DNA integration"/>
    <property type="evidence" value="ECO:0007669"/>
    <property type="project" value="InterPro"/>
</dbReference>
<evidence type="ECO:0000256" key="5">
    <source>
        <dbReference type="SAM" id="MobiDB-lite"/>
    </source>
</evidence>
<dbReference type="PANTHER" id="PTHR30349">
    <property type="entry name" value="PHAGE INTEGRASE-RELATED"/>
    <property type="match status" value="1"/>
</dbReference>
<evidence type="ECO:0000259" key="7">
    <source>
        <dbReference type="PROSITE" id="PS51900"/>
    </source>
</evidence>
<dbReference type="InterPro" id="IPR011010">
    <property type="entry name" value="DNA_brk_join_enz"/>
</dbReference>
<dbReference type="SUPFAM" id="SSF56349">
    <property type="entry name" value="DNA breaking-rejoining enzymes"/>
    <property type="match status" value="1"/>
</dbReference>
<dbReference type="Pfam" id="PF00589">
    <property type="entry name" value="Phage_integrase"/>
    <property type="match status" value="1"/>
</dbReference>
<organism evidence="8 9">
    <name type="scientific">Bifidobacterium longum subsp. longum</name>
    <dbReference type="NCBI Taxonomy" id="1679"/>
    <lineage>
        <taxon>Bacteria</taxon>
        <taxon>Bacillati</taxon>
        <taxon>Actinomycetota</taxon>
        <taxon>Actinomycetes</taxon>
        <taxon>Bifidobacteriales</taxon>
        <taxon>Bifidobacteriaceae</taxon>
        <taxon>Bifidobacterium</taxon>
    </lineage>
</organism>
<dbReference type="CDD" id="cd00397">
    <property type="entry name" value="DNA_BRE_C"/>
    <property type="match status" value="1"/>
</dbReference>
<evidence type="ECO:0000256" key="2">
    <source>
        <dbReference type="ARBA" id="ARBA00023125"/>
    </source>
</evidence>
<proteinExistence type="inferred from homology"/>
<feature type="region of interest" description="Disordered" evidence="5">
    <location>
        <begin position="94"/>
        <end position="114"/>
    </location>
</feature>
<comment type="similarity">
    <text evidence="1">Belongs to the 'phage' integrase family.</text>
</comment>
<evidence type="ECO:0000259" key="6">
    <source>
        <dbReference type="PROSITE" id="PS51898"/>
    </source>
</evidence>
<feature type="domain" description="Tyr recombinase" evidence="6">
    <location>
        <begin position="108"/>
        <end position="269"/>
    </location>
</feature>
<dbReference type="Gene3D" id="1.10.443.10">
    <property type="entry name" value="Intergrase catalytic core"/>
    <property type="match status" value="1"/>
</dbReference>
<dbReference type="InterPro" id="IPR002104">
    <property type="entry name" value="Integrase_catalytic"/>
</dbReference>
<dbReference type="AlphaFoldDB" id="A0A7L9UL81"/>
<dbReference type="Proteomes" id="UP000593918">
    <property type="component" value="Chromosome"/>
</dbReference>
<feature type="domain" description="Core-binding (CB)" evidence="7">
    <location>
        <begin position="9"/>
        <end position="87"/>
    </location>
</feature>
<keyword evidence="3" id="KW-0233">DNA recombination</keyword>
<dbReference type="Gene3D" id="1.10.150.130">
    <property type="match status" value="1"/>
</dbReference>
<dbReference type="InterPro" id="IPR013762">
    <property type="entry name" value="Integrase-like_cat_sf"/>
</dbReference>
<reference evidence="8 9" key="1">
    <citation type="submission" date="2020-10" db="EMBL/GenBank/DDBJ databases">
        <title>Genome sequencing of Bifidobacterium longum subsp. longum KCTC 5915.</title>
        <authorList>
            <person name="Kim J."/>
        </authorList>
    </citation>
    <scope>NUCLEOTIDE SEQUENCE [LARGE SCALE GENOMIC DNA]</scope>
    <source>
        <strain evidence="8 9">KCTC 5915</strain>
    </source>
</reference>
<evidence type="ECO:0000313" key="8">
    <source>
        <dbReference type="EMBL" id="QOL55873.1"/>
    </source>
</evidence>
<dbReference type="InterPro" id="IPR010998">
    <property type="entry name" value="Integrase_recombinase_N"/>
</dbReference>
<dbReference type="EMBL" id="CP062943">
    <property type="protein sequence ID" value="QOL55873.1"/>
    <property type="molecule type" value="Genomic_DNA"/>
</dbReference>
<keyword evidence="2 4" id="KW-0238">DNA-binding</keyword>
<evidence type="ECO:0000256" key="1">
    <source>
        <dbReference type="ARBA" id="ARBA00008857"/>
    </source>
</evidence>
<sequence length="275" mass="30746">MPTKKLAAPDWREDVDKWLDTLKAGARSSETIKTRKRQLVTLSNAIGVSPGEVTGEQLVSWFASRDWKPETRKGYRNAVHSFFSWMLATGRRDDDPSDALPSVKRPQPHPRPCPDRIIMRALAKADESEIVMLRLGAECGLRRHEICRVHSDDVMHDLIGYSLIVRGKGDKQRLVPLPDDLAETITKANGYMFPGRFAPHCEVTYVGKHLATLLGDGWTAHSLRHRYATTTYAATHDLYLVSKLLGHASVETTQRYVALPDERLRAALAAVTLAG</sequence>
<dbReference type="PROSITE" id="PS51900">
    <property type="entry name" value="CB"/>
    <property type="match status" value="1"/>
</dbReference>
<gene>
    <name evidence="8" type="ORF">BL5915_03535</name>
</gene>
<protein>
    <submittedName>
        <fullName evidence="8">Tyrosine-type recombinase/integrase</fullName>
    </submittedName>
</protein>